<evidence type="ECO:0000313" key="2">
    <source>
        <dbReference type="Proteomes" id="UP001500837"/>
    </source>
</evidence>
<comment type="caution">
    <text evidence="1">The sequence shown here is derived from an EMBL/GenBank/DDBJ whole genome shotgun (WGS) entry which is preliminary data.</text>
</comment>
<gene>
    <name evidence="1" type="ORF">GCM10009066_02160</name>
</gene>
<proteinExistence type="predicted"/>
<dbReference type="EMBL" id="BAAABL010000015">
    <property type="protein sequence ID" value="GAA0291241.1"/>
    <property type="molecule type" value="Genomic_DNA"/>
</dbReference>
<dbReference type="AlphaFoldDB" id="A0AAV3S4W2"/>
<dbReference type="Proteomes" id="UP001500837">
    <property type="component" value="Unassembled WGS sequence"/>
</dbReference>
<name>A0AAV3S4W2_9EURY</name>
<reference evidence="1 2" key="1">
    <citation type="journal article" date="2019" name="Int. J. Syst. Evol. Microbiol.">
        <title>The Global Catalogue of Microorganisms (GCM) 10K type strain sequencing project: providing services to taxonomists for standard genome sequencing and annotation.</title>
        <authorList>
            <consortium name="The Broad Institute Genomics Platform"/>
            <consortium name="The Broad Institute Genome Sequencing Center for Infectious Disease"/>
            <person name="Wu L."/>
            <person name="Ma J."/>
        </authorList>
    </citation>
    <scope>NUCLEOTIDE SEQUENCE [LARGE SCALE GENOMIC DNA]</scope>
    <source>
        <strain evidence="1 2">JCM 16330</strain>
    </source>
</reference>
<keyword evidence="2" id="KW-1185">Reference proteome</keyword>
<sequence>MWLVFTILGERVGNAFVEDFVSVLWPVWPLRTRNRVREAEIIEKSWQIVRMELDIELFVDEVLNLPFVFS</sequence>
<organism evidence="1 2">
    <name type="scientific">Halarchaeum salinum</name>
    <dbReference type="NCBI Taxonomy" id="489912"/>
    <lineage>
        <taxon>Archaea</taxon>
        <taxon>Methanobacteriati</taxon>
        <taxon>Methanobacteriota</taxon>
        <taxon>Stenosarchaea group</taxon>
        <taxon>Halobacteria</taxon>
        <taxon>Halobacteriales</taxon>
        <taxon>Halobacteriaceae</taxon>
    </lineage>
</organism>
<evidence type="ECO:0008006" key="3">
    <source>
        <dbReference type="Google" id="ProtNLM"/>
    </source>
</evidence>
<accession>A0AAV3S4W2</accession>
<protein>
    <recommendedName>
        <fullName evidence="3">Transposase</fullName>
    </recommendedName>
</protein>
<evidence type="ECO:0000313" key="1">
    <source>
        <dbReference type="EMBL" id="GAA0291241.1"/>
    </source>
</evidence>